<dbReference type="EMBL" id="BAQB01000018">
    <property type="protein sequence ID" value="GBR47076.1"/>
    <property type="molecule type" value="Genomic_DNA"/>
</dbReference>
<organism evidence="1 2">
    <name type="scientific">Neokomagataea tanensis NBRC 106556</name>
    <dbReference type="NCBI Taxonomy" id="1223519"/>
    <lineage>
        <taxon>Bacteria</taxon>
        <taxon>Pseudomonadati</taxon>
        <taxon>Pseudomonadota</taxon>
        <taxon>Alphaproteobacteria</taxon>
        <taxon>Acetobacterales</taxon>
        <taxon>Acetobacteraceae</taxon>
        <taxon>Neokomagataea</taxon>
    </lineage>
</organism>
<protein>
    <recommendedName>
        <fullName evidence="3">DUF5655 domain-containing protein</fullName>
    </recommendedName>
</protein>
<reference evidence="1" key="1">
    <citation type="submission" date="2013-04" db="EMBL/GenBank/DDBJ databases">
        <title>The genome sequencing project of 58 acetic acid bacteria.</title>
        <authorList>
            <person name="Okamoto-Kainuma A."/>
            <person name="Ishikawa M."/>
            <person name="Umino S."/>
            <person name="Koizumi Y."/>
            <person name="Shiwa Y."/>
            <person name="Yoshikawa H."/>
            <person name="Matsutani M."/>
            <person name="Matsushita K."/>
        </authorList>
    </citation>
    <scope>NUCLEOTIDE SEQUENCE</scope>
    <source>
        <strain evidence="1">NBRC 106556</strain>
    </source>
</reference>
<dbReference type="Gene3D" id="3.40.1590.10">
    <property type="entry name" value="NMB0488-like"/>
    <property type="match status" value="1"/>
</dbReference>
<dbReference type="Proteomes" id="UP001062443">
    <property type="component" value="Unassembled WGS sequence"/>
</dbReference>
<evidence type="ECO:0000313" key="2">
    <source>
        <dbReference type="Proteomes" id="UP001062443"/>
    </source>
</evidence>
<sequence>MHTSEDFKQDSSLSPEIVHKVNSETGRAFLNFWDKIVVDFQIKDWRTAITKTACVFSCWDYENTDQIELTASRGGGGGHGAWDLDKNDGKVFHVSIHDTDEAIGETILRAFNACRPHYA</sequence>
<accession>A0ABQ0QJI2</accession>
<dbReference type="InterPro" id="IPR037891">
    <property type="entry name" value="Cdil-like_sf"/>
</dbReference>
<proteinExistence type="predicted"/>
<name>A0ABQ0QJI2_9PROT</name>
<evidence type="ECO:0000313" key="1">
    <source>
        <dbReference type="EMBL" id="GBR47076.1"/>
    </source>
</evidence>
<evidence type="ECO:0008006" key="3">
    <source>
        <dbReference type="Google" id="ProtNLM"/>
    </source>
</evidence>
<comment type="caution">
    <text evidence="1">The sequence shown here is derived from an EMBL/GenBank/DDBJ whole genome shotgun (WGS) entry which is preliminary data.</text>
</comment>
<keyword evidence="2" id="KW-1185">Reference proteome</keyword>
<gene>
    <name evidence="1" type="ORF">AA106556_1331</name>
</gene>